<keyword evidence="2" id="KW-1185">Reference proteome</keyword>
<gene>
    <name evidence="1" type="ORF">CAUJ_LOCUS14733</name>
</gene>
<protein>
    <recommendedName>
        <fullName evidence="3">CC domain-containing protein</fullName>
    </recommendedName>
</protein>
<dbReference type="OrthoDB" id="5791889at2759"/>
<dbReference type="AlphaFoldDB" id="A0A8S1HRS2"/>
<sequence length="147" mass="16208">MFSQYYRLTIFPVTDSSSQTLWKKSRRFARRSTCGTPANANKGVIVQLEAPGKATTAVMSRLQPVVFVLLVLCCQVVFSKNAKEVETIGPCVNGLCPTSYSCSHNDKCMREMPRARVGSMAIGPCVNEQCPVGHTCKRSDYQCYPTA</sequence>
<comment type="caution">
    <text evidence="1">The sequence shown here is derived from an EMBL/GenBank/DDBJ whole genome shotgun (WGS) entry which is preliminary data.</text>
</comment>
<accession>A0A8S1HRS2</accession>
<evidence type="ECO:0000313" key="1">
    <source>
        <dbReference type="EMBL" id="CAD6198828.1"/>
    </source>
</evidence>
<name>A0A8S1HRS2_9PELO</name>
<evidence type="ECO:0008006" key="3">
    <source>
        <dbReference type="Google" id="ProtNLM"/>
    </source>
</evidence>
<evidence type="ECO:0000313" key="2">
    <source>
        <dbReference type="Proteomes" id="UP000835052"/>
    </source>
</evidence>
<proteinExistence type="predicted"/>
<dbReference type="Proteomes" id="UP000835052">
    <property type="component" value="Unassembled WGS sequence"/>
</dbReference>
<reference evidence="1" key="1">
    <citation type="submission" date="2020-10" db="EMBL/GenBank/DDBJ databases">
        <authorList>
            <person name="Kikuchi T."/>
        </authorList>
    </citation>
    <scope>NUCLEOTIDE SEQUENCE</scope>
    <source>
        <strain evidence="1">NKZ352</strain>
    </source>
</reference>
<dbReference type="EMBL" id="CAJGYM010000140">
    <property type="protein sequence ID" value="CAD6198828.1"/>
    <property type="molecule type" value="Genomic_DNA"/>
</dbReference>
<organism evidence="1 2">
    <name type="scientific">Caenorhabditis auriculariae</name>
    <dbReference type="NCBI Taxonomy" id="2777116"/>
    <lineage>
        <taxon>Eukaryota</taxon>
        <taxon>Metazoa</taxon>
        <taxon>Ecdysozoa</taxon>
        <taxon>Nematoda</taxon>
        <taxon>Chromadorea</taxon>
        <taxon>Rhabditida</taxon>
        <taxon>Rhabditina</taxon>
        <taxon>Rhabditomorpha</taxon>
        <taxon>Rhabditoidea</taxon>
        <taxon>Rhabditidae</taxon>
        <taxon>Peloderinae</taxon>
        <taxon>Caenorhabditis</taxon>
    </lineage>
</organism>